<proteinExistence type="predicted"/>
<keyword evidence="4" id="KW-1185">Reference proteome</keyword>
<dbReference type="Proteomes" id="UP001501326">
    <property type="component" value="Unassembled WGS sequence"/>
</dbReference>
<feature type="compositionally biased region" description="Basic and acidic residues" evidence="1">
    <location>
        <begin position="137"/>
        <end position="151"/>
    </location>
</feature>
<dbReference type="EMBL" id="BAAARN010000001">
    <property type="protein sequence ID" value="GAA2731799.1"/>
    <property type="molecule type" value="Genomic_DNA"/>
</dbReference>
<evidence type="ECO:0000313" key="4">
    <source>
        <dbReference type="Proteomes" id="UP001501326"/>
    </source>
</evidence>
<feature type="transmembrane region" description="Helical" evidence="2">
    <location>
        <begin position="51"/>
        <end position="68"/>
    </location>
</feature>
<dbReference type="InterPro" id="IPR021401">
    <property type="entry name" value="DUF3040"/>
</dbReference>
<keyword evidence="2" id="KW-0472">Membrane</keyword>
<evidence type="ECO:0000256" key="1">
    <source>
        <dbReference type="SAM" id="MobiDB-lite"/>
    </source>
</evidence>
<feature type="transmembrane region" description="Helical" evidence="2">
    <location>
        <begin position="74"/>
        <end position="92"/>
    </location>
</feature>
<comment type="caution">
    <text evidence="3">The sequence shown here is derived from an EMBL/GenBank/DDBJ whole genome shotgun (WGS) entry which is preliminary data.</text>
</comment>
<dbReference type="Pfam" id="PF11239">
    <property type="entry name" value="DUF3040"/>
    <property type="match status" value="1"/>
</dbReference>
<protein>
    <submittedName>
        <fullName evidence="3">Spore wall synthesis complex protein</fullName>
    </submittedName>
</protein>
<name>A0ABN3UFJ7_9MICO</name>
<evidence type="ECO:0000313" key="3">
    <source>
        <dbReference type="EMBL" id="GAA2731799.1"/>
    </source>
</evidence>
<evidence type="ECO:0000256" key="2">
    <source>
        <dbReference type="SAM" id="Phobius"/>
    </source>
</evidence>
<feature type="region of interest" description="Disordered" evidence="1">
    <location>
        <begin position="94"/>
        <end position="151"/>
    </location>
</feature>
<organism evidence="3 4">
    <name type="scientific">Pedococcus aerophilus</name>
    <dbReference type="NCBI Taxonomy" id="436356"/>
    <lineage>
        <taxon>Bacteria</taxon>
        <taxon>Bacillati</taxon>
        <taxon>Actinomycetota</taxon>
        <taxon>Actinomycetes</taxon>
        <taxon>Micrococcales</taxon>
        <taxon>Intrasporangiaceae</taxon>
        <taxon>Pedococcus</taxon>
    </lineage>
</organism>
<reference evidence="3 4" key="1">
    <citation type="journal article" date="2019" name="Int. J. Syst. Evol. Microbiol.">
        <title>The Global Catalogue of Microorganisms (GCM) 10K type strain sequencing project: providing services to taxonomists for standard genome sequencing and annotation.</title>
        <authorList>
            <consortium name="The Broad Institute Genomics Platform"/>
            <consortium name="The Broad Institute Genome Sequencing Center for Infectious Disease"/>
            <person name="Wu L."/>
            <person name="Ma J."/>
        </authorList>
    </citation>
    <scope>NUCLEOTIDE SEQUENCE [LARGE SCALE GENOMIC DNA]</scope>
    <source>
        <strain evidence="3 4">JCM 16378</strain>
    </source>
</reference>
<gene>
    <name evidence="3" type="ORF">GCM10009867_06260</name>
</gene>
<keyword evidence="2" id="KW-1133">Transmembrane helix</keyword>
<accession>A0ABN3UFJ7</accession>
<sequence>MHAECQEVTVPLSEHEQQLLEQMEQALYAEDPKFASQMQGAGARAAARRRVAIGVVGVVVGLALVLVGVNTTMWIGAIGFAVMVAAVAFALTPPRRGGKASLGAVQADGTVRRAGSRSKAGQAKGPKQRRTSGSFMDRMEERWDRRKDSGY</sequence>
<keyword evidence="2" id="KW-0812">Transmembrane</keyword>